<evidence type="ECO:0000256" key="14">
    <source>
        <dbReference type="ARBA" id="ARBA00023146"/>
    </source>
</evidence>
<keyword evidence="8" id="KW-0479">Metal-binding</keyword>
<proteinExistence type="inferred from homology"/>
<reference evidence="19" key="2">
    <citation type="submission" date="2021-04" db="EMBL/GenBank/DDBJ databases">
        <title>Brevibacillus composti FJAT-54423, complete genome.</title>
        <authorList>
            <person name="Tang R."/>
        </authorList>
    </citation>
    <scope>NUCLEOTIDE SEQUENCE</scope>
    <source>
        <strain evidence="19">FJAT-54424</strain>
    </source>
</reference>
<dbReference type="GO" id="GO:0046872">
    <property type="term" value="F:metal ion binding"/>
    <property type="evidence" value="ECO:0007669"/>
    <property type="project" value="UniProtKB-KW"/>
</dbReference>
<dbReference type="PANTHER" id="PTHR43462">
    <property type="entry name" value="ALANYL-TRNA EDITING PROTEIN"/>
    <property type="match status" value="1"/>
</dbReference>
<evidence type="ECO:0000256" key="2">
    <source>
        <dbReference type="ARBA" id="ARBA00004496"/>
    </source>
</evidence>
<evidence type="ECO:0000313" key="19">
    <source>
        <dbReference type="EMBL" id="QUO39781.1"/>
    </source>
</evidence>
<evidence type="ECO:0000256" key="12">
    <source>
        <dbReference type="ARBA" id="ARBA00022884"/>
    </source>
</evidence>
<dbReference type="GO" id="GO:0006419">
    <property type="term" value="P:alanyl-tRNA aminoacylation"/>
    <property type="evidence" value="ECO:0007669"/>
    <property type="project" value="InterPro"/>
</dbReference>
<evidence type="ECO:0000256" key="3">
    <source>
        <dbReference type="ARBA" id="ARBA00008226"/>
    </source>
</evidence>
<dbReference type="SUPFAM" id="SSF50447">
    <property type="entry name" value="Translation proteins"/>
    <property type="match status" value="1"/>
</dbReference>
<comment type="subcellular location">
    <subcellularLocation>
        <location evidence="2">Cytoplasm</location>
    </subcellularLocation>
</comment>
<dbReference type="Gene3D" id="3.10.310.40">
    <property type="match status" value="1"/>
</dbReference>
<keyword evidence="9" id="KW-0547">Nucleotide-binding</keyword>
<dbReference type="GO" id="GO:0005524">
    <property type="term" value="F:ATP binding"/>
    <property type="evidence" value="ECO:0007669"/>
    <property type="project" value="UniProtKB-KW"/>
</dbReference>
<dbReference type="InterPro" id="IPR012947">
    <property type="entry name" value="tRNA_SAD"/>
</dbReference>
<evidence type="ECO:0000256" key="4">
    <source>
        <dbReference type="ARBA" id="ARBA00013168"/>
    </source>
</evidence>
<keyword evidence="21" id="KW-1185">Reference proteome</keyword>
<dbReference type="GO" id="GO:0004813">
    <property type="term" value="F:alanine-tRNA ligase activity"/>
    <property type="evidence" value="ECO:0007669"/>
    <property type="project" value="UniProtKB-EC"/>
</dbReference>
<sequence length="404" mass="44301">MNDRLYYQDAYLTTFEAAILRCGTEEDGTAYVVLDHTAFYPTGGGQPCDTGTLGDCRVIDVEEVAGEIRHRLDRPLTGGSGKVTGRIDWQRRFDAMQQHAGQHILSASFIKIADAQTVAFHLGREHVTIDVQLDSLSAELAEQVERQANQIVLENRQIEARFVTEEELASLPLTKPPAVTENVRVVIIPDFDYNPCGGTHPRSTGEVGPIKIIGWERHRGNIRVQFVCGWRALADHARKQMLLQKVTGLLATSEQELADVLERVLAEKESLKESLQQREAELLAAEAERALQSAERLAGGEWLMQASFAGRSMQELQQLARQIVSREEQAIVLLATTGEKLQLVFARGTAVQAEMNQLLKETLPLIDGKGGGSAAMAQGGGAPTLPAEDLLAHARQLLVSRANA</sequence>
<dbReference type="AlphaFoldDB" id="A0A7T5JLW8"/>
<keyword evidence="11" id="KW-0067">ATP-binding</keyword>
<evidence type="ECO:0000256" key="1">
    <source>
        <dbReference type="ARBA" id="ARBA00001947"/>
    </source>
</evidence>
<keyword evidence="10" id="KW-0862">Zinc</keyword>
<dbReference type="GO" id="GO:0005737">
    <property type="term" value="C:cytoplasm"/>
    <property type="evidence" value="ECO:0007669"/>
    <property type="project" value="UniProtKB-SubCell"/>
</dbReference>
<dbReference type="FunFam" id="3.10.310.40:FF:000001">
    <property type="entry name" value="Alanine--tRNA ligase"/>
    <property type="match status" value="1"/>
</dbReference>
<dbReference type="InterPro" id="IPR018163">
    <property type="entry name" value="Thr/Ala-tRNA-synth_IIc_edit"/>
</dbReference>
<keyword evidence="14" id="KW-0030">Aminoacyl-tRNA synthetase</keyword>
<dbReference type="RefSeq" id="WP_198826336.1">
    <property type="nucleotide sequence ID" value="NZ_CP066308.1"/>
</dbReference>
<feature type="coiled-coil region" evidence="16">
    <location>
        <begin position="254"/>
        <end position="297"/>
    </location>
</feature>
<dbReference type="InterPro" id="IPR018165">
    <property type="entry name" value="Ala-tRNA-synth_IIc_core"/>
</dbReference>
<feature type="domain" description="Alanyl-transfer RNA synthetases family profile" evidence="17">
    <location>
        <begin position="1"/>
        <end position="223"/>
    </location>
</feature>
<evidence type="ECO:0000313" key="18">
    <source>
        <dbReference type="EMBL" id="QQE72703.1"/>
    </source>
</evidence>
<dbReference type="SUPFAM" id="SSF55186">
    <property type="entry name" value="ThrRS/AlaRS common domain"/>
    <property type="match status" value="1"/>
</dbReference>
<keyword evidence="13" id="KW-0648">Protein biosynthesis</keyword>
<dbReference type="GO" id="GO:0002161">
    <property type="term" value="F:aminoacyl-tRNA deacylase activity"/>
    <property type="evidence" value="ECO:0007669"/>
    <property type="project" value="UniProtKB-ARBA"/>
</dbReference>
<keyword evidence="16" id="KW-0175">Coiled coil</keyword>
<dbReference type="Pfam" id="PF02272">
    <property type="entry name" value="DHHA1"/>
    <property type="match status" value="1"/>
</dbReference>
<evidence type="ECO:0000256" key="11">
    <source>
        <dbReference type="ARBA" id="ARBA00022840"/>
    </source>
</evidence>
<dbReference type="GO" id="GO:0000049">
    <property type="term" value="F:tRNA binding"/>
    <property type="evidence" value="ECO:0007669"/>
    <property type="project" value="UniProtKB-KW"/>
</dbReference>
<dbReference type="SMART" id="SM00863">
    <property type="entry name" value="tRNA_SAD"/>
    <property type="match status" value="1"/>
</dbReference>
<dbReference type="KEGG" id="bcop:JD108_12125"/>
<evidence type="ECO:0000256" key="16">
    <source>
        <dbReference type="SAM" id="Coils"/>
    </source>
</evidence>
<dbReference type="Proteomes" id="UP000595847">
    <property type="component" value="Chromosome"/>
</dbReference>
<evidence type="ECO:0000313" key="21">
    <source>
        <dbReference type="Proteomes" id="UP000677234"/>
    </source>
</evidence>
<dbReference type="PANTHER" id="PTHR43462:SF1">
    <property type="entry name" value="ALANYL-TRNA EDITING PROTEIN AARSD1"/>
    <property type="match status" value="1"/>
</dbReference>
<keyword evidence="6" id="KW-0820">tRNA-binding</keyword>
<evidence type="ECO:0000259" key="17">
    <source>
        <dbReference type="PROSITE" id="PS50860"/>
    </source>
</evidence>
<dbReference type="EMBL" id="CP066308">
    <property type="protein sequence ID" value="QQE72703.1"/>
    <property type="molecule type" value="Genomic_DNA"/>
</dbReference>
<dbReference type="InterPro" id="IPR003156">
    <property type="entry name" value="DHHA1_dom"/>
</dbReference>
<comment type="similarity">
    <text evidence="3">Belongs to the class-II aminoacyl-tRNA synthetase family.</text>
</comment>
<keyword evidence="7" id="KW-0436">Ligase</keyword>
<evidence type="ECO:0000256" key="8">
    <source>
        <dbReference type="ARBA" id="ARBA00022723"/>
    </source>
</evidence>
<dbReference type="PROSITE" id="PS50860">
    <property type="entry name" value="AA_TRNA_LIGASE_II_ALA"/>
    <property type="match status" value="1"/>
</dbReference>
<protein>
    <recommendedName>
        <fullName evidence="5">Alanine--tRNA ligase</fullName>
        <ecNumber evidence="4">6.1.1.7</ecNumber>
    </recommendedName>
    <alternativeName>
        <fullName evidence="15">Alanyl-tRNA synthetase</fullName>
    </alternativeName>
</protein>
<evidence type="ECO:0000256" key="13">
    <source>
        <dbReference type="ARBA" id="ARBA00022917"/>
    </source>
</evidence>
<dbReference type="EC" id="6.1.1.7" evidence="4"/>
<comment type="cofactor">
    <cofactor evidence="1">
        <name>Zn(2+)</name>
        <dbReference type="ChEBI" id="CHEBI:29105"/>
    </cofactor>
</comment>
<evidence type="ECO:0000256" key="9">
    <source>
        <dbReference type="ARBA" id="ARBA00022741"/>
    </source>
</evidence>
<dbReference type="Proteomes" id="UP000677234">
    <property type="component" value="Chromosome"/>
</dbReference>
<dbReference type="Gene3D" id="3.30.980.10">
    <property type="entry name" value="Threonyl-trna Synthetase, Chain A, domain 2"/>
    <property type="match status" value="1"/>
</dbReference>
<dbReference type="InterPro" id="IPR009000">
    <property type="entry name" value="Transl_B-barrel_sf"/>
</dbReference>
<evidence type="ECO:0000256" key="10">
    <source>
        <dbReference type="ARBA" id="ARBA00022833"/>
    </source>
</evidence>
<evidence type="ECO:0000256" key="7">
    <source>
        <dbReference type="ARBA" id="ARBA00022598"/>
    </source>
</evidence>
<dbReference type="InterPro" id="IPR051335">
    <property type="entry name" value="Alanyl-tRNA_Editing_Enzymes"/>
</dbReference>
<evidence type="ECO:0000256" key="5">
    <source>
        <dbReference type="ARBA" id="ARBA00017959"/>
    </source>
</evidence>
<dbReference type="Gene3D" id="2.40.30.130">
    <property type="match status" value="1"/>
</dbReference>
<gene>
    <name evidence="18" type="ORF">JD108_12125</name>
    <name evidence="19" type="ORF">KDJ56_12070</name>
</gene>
<organism evidence="18 20">
    <name type="scientific">Brevibacillus composti</name>
    <dbReference type="NCBI Taxonomy" id="2796470"/>
    <lineage>
        <taxon>Bacteria</taxon>
        <taxon>Bacillati</taxon>
        <taxon>Bacillota</taxon>
        <taxon>Bacilli</taxon>
        <taxon>Bacillales</taxon>
        <taxon>Paenibacillaceae</taxon>
        <taxon>Brevibacillus</taxon>
    </lineage>
</organism>
<evidence type="ECO:0000256" key="6">
    <source>
        <dbReference type="ARBA" id="ARBA00022555"/>
    </source>
</evidence>
<reference evidence="18 20" key="1">
    <citation type="submission" date="2020-12" db="EMBL/GenBank/DDBJ databases">
        <title>strain FJAT-54423T represents a novel species of the genus Brevibacillus.</title>
        <authorList>
            <person name="Tang R."/>
        </authorList>
    </citation>
    <scope>NUCLEOTIDE SEQUENCE [LARGE SCALE GENOMIC DNA]</scope>
    <source>
        <strain evidence="18 20">FJAT-54423</strain>
    </source>
</reference>
<name>A0A7T5JLW8_9BACL</name>
<dbReference type="EMBL" id="CP073708">
    <property type="protein sequence ID" value="QUO39781.1"/>
    <property type="molecule type" value="Genomic_DNA"/>
</dbReference>
<accession>A0A7T5JLW8</accession>
<evidence type="ECO:0000256" key="15">
    <source>
        <dbReference type="ARBA" id="ARBA00032577"/>
    </source>
</evidence>
<evidence type="ECO:0000313" key="20">
    <source>
        <dbReference type="Proteomes" id="UP000595847"/>
    </source>
</evidence>
<keyword evidence="12" id="KW-0694">RNA-binding</keyword>
<dbReference type="Pfam" id="PF07973">
    <property type="entry name" value="tRNA_SAD"/>
    <property type="match status" value="1"/>
</dbReference>